<protein>
    <recommendedName>
        <fullName evidence="1">Cupin type-2 domain-containing protein</fullName>
    </recommendedName>
</protein>
<dbReference type="PIRSF" id="PIRSF029883">
    <property type="entry name" value="KdgF"/>
    <property type="match status" value="1"/>
</dbReference>
<dbReference type="AlphaFoldDB" id="A0AB73T771"/>
<organism evidence="2 3">
    <name type="scientific">Murimonas intestini</name>
    <dbReference type="NCBI Taxonomy" id="1337051"/>
    <lineage>
        <taxon>Bacteria</taxon>
        <taxon>Bacillati</taxon>
        <taxon>Bacillota</taxon>
        <taxon>Clostridia</taxon>
        <taxon>Lachnospirales</taxon>
        <taxon>Lachnospiraceae</taxon>
        <taxon>Murimonas</taxon>
    </lineage>
</organism>
<dbReference type="InterPro" id="IPR052535">
    <property type="entry name" value="Bacilysin_H2HPP_isomerase"/>
</dbReference>
<dbReference type="InterPro" id="IPR014710">
    <property type="entry name" value="RmlC-like_jellyroll"/>
</dbReference>
<evidence type="ECO:0000259" key="1">
    <source>
        <dbReference type="Pfam" id="PF07883"/>
    </source>
</evidence>
<dbReference type="CDD" id="cd02238">
    <property type="entry name" value="cupin_KdgF"/>
    <property type="match status" value="1"/>
</dbReference>
<keyword evidence="3" id="KW-1185">Reference proteome</keyword>
<dbReference type="Gene3D" id="2.60.120.10">
    <property type="entry name" value="Jelly Rolls"/>
    <property type="match status" value="1"/>
</dbReference>
<dbReference type="InterPro" id="IPR025499">
    <property type="entry name" value="KdgF"/>
</dbReference>
<dbReference type="SUPFAM" id="SSF51182">
    <property type="entry name" value="RmlC-like cupins"/>
    <property type="match status" value="1"/>
</dbReference>
<accession>A0AB73T771</accession>
<proteinExistence type="predicted"/>
<sequence>MFTKNESGIFQSAGEGVTRKILSWSENMMIVEMEFKKGATGALHRHIHEQIGYVVKGKLELTDEGEKTVLIEGDSYYMAPGEEHGVKALEETKLIDVFTPMRQDFLFTL</sequence>
<reference evidence="2 3" key="1">
    <citation type="submission" date="2018-05" db="EMBL/GenBank/DDBJ databases">
        <authorList>
            <person name="Goeker M."/>
            <person name="Huntemann M."/>
            <person name="Clum A."/>
            <person name="Pillay M."/>
            <person name="Palaniappan K."/>
            <person name="Varghese N."/>
            <person name="Mikhailova N."/>
            <person name="Stamatis D."/>
            <person name="Reddy T."/>
            <person name="Daum C."/>
            <person name="Shapiro N."/>
            <person name="Ivanova N."/>
            <person name="Kyrpides N."/>
            <person name="Woyke T."/>
        </authorList>
    </citation>
    <scope>NUCLEOTIDE SEQUENCE [LARGE SCALE GENOMIC DNA]</scope>
    <source>
        <strain evidence="2 3">DSM 26524</strain>
    </source>
</reference>
<comment type="caution">
    <text evidence="2">The sequence shown here is derived from an EMBL/GenBank/DDBJ whole genome shotgun (WGS) entry which is preliminary data.</text>
</comment>
<dbReference type="Pfam" id="PF07883">
    <property type="entry name" value="Cupin_2"/>
    <property type="match status" value="1"/>
</dbReference>
<dbReference type="InterPro" id="IPR011051">
    <property type="entry name" value="RmlC_Cupin_sf"/>
</dbReference>
<dbReference type="PANTHER" id="PTHR40112:SF1">
    <property type="entry name" value="H2HPP ISOMERASE"/>
    <property type="match status" value="1"/>
</dbReference>
<dbReference type="PANTHER" id="PTHR40112">
    <property type="entry name" value="H2HPP ISOMERASE"/>
    <property type="match status" value="1"/>
</dbReference>
<name>A0AB73T771_9FIRM</name>
<evidence type="ECO:0000313" key="2">
    <source>
        <dbReference type="EMBL" id="PWJ77451.1"/>
    </source>
</evidence>
<dbReference type="Proteomes" id="UP000245412">
    <property type="component" value="Unassembled WGS sequence"/>
</dbReference>
<dbReference type="RefSeq" id="WP_109625550.1">
    <property type="nucleotide sequence ID" value="NZ_CABJAT010000007.1"/>
</dbReference>
<feature type="domain" description="Cupin type-2" evidence="1">
    <location>
        <begin position="32"/>
        <end position="97"/>
    </location>
</feature>
<dbReference type="InterPro" id="IPR013096">
    <property type="entry name" value="Cupin_2"/>
</dbReference>
<dbReference type="EMBL" id="QGGY01000003">
    <property type="protein sequence ID" value="PWJ77451.1"/>
    <property type="molecule type" value="Genomic_DNA"/>
</dbReference>
<gene>
    <name evidence="2" type="ORF">C7383_103296</name>
</gene>
<evidence type="ECO:0000313" key="3">
    <source>
        <dbReference type="Proteomes" id="UP000245412"/>
    </source>
</evidence>